<keyword evidence="1" id="KW-0223">Dioxygenase</keyword>
<reference evidence="1 2" key="1">
    <citation type="submission" date="2017-08" db="EMBL/GenBank/DDBJ databases">
        <title>Infants hospitalized years apart are colonized by the same room-sourced microbial strains.</title>
        <authorList>
            <person name="Brooks B."/>
            <person name="Olm M.R."/>
            <person name="Firek B.A."/>
            <person name="Baker R."/>
            <person name="Thomas B.C."/>
            <person name="Morowitz M.J."/>
            <person name="Banfield J.F."/>
        </authorList>
    </citation>
    <scope>NUCLEOTIDE SEQUENCE [LARGE SCALE GENOMIC DNA]</scope>
    <source>
        <strain evidence="1">S2_005_002_R2_33</strain>
    </source>
</reference>
<dbReference type="InterPro" id="IPR008775">
    <property type="entry name" value="Phytyl_CoA_dOase-like"/>
</dbReference>
<dbReference type="SUPFAM" id="SSF51197">
    <property type="entry name" value="Clavaminate synthase-like"/>
    <property type="match status" value="1"/>
</dbReference>
<comment type="caution">
    <text evidence="1">The sequence shown here is derived from an EMBL/GenBank/DDBJ whole genome shotgun (WGS) entry which is preliminary data.</text>
</comment>
<proteinExistence type="predicted"/>
<dbReference type="AlphaFoldDB" id="A0A2W5Q142"/>
<organism evidence="1 2">
    <name type="scientific">Novosphingobium pentaromativorans</name>
    <dbReference type="NCBI Taxonomy" id="205844"/>
    <lineage>
        <taxon>Bacteria</taxon>
        <taxon>Pseudomonadati</taxon>
        <taxon>Pseudomonadota</taxon>
        <taxon>Alphaproteobacteria</taxon>
        <taxon>Sphingomonadales</taxon>
        <taxon>Sphingomonadaceae</taxon>
        <taxon>Novosphingobium</taxon>
    </lineage>
</organism>
<dbReference type="Proteomes" id="UP000249082">
    <property type="component" value="Unassembled WGS sequence"/>
</dbReference>
<accession>A0A2W5Q142</accession>
<evidence type="ECO:0000313" key="1">
    <source>
        <dbReference type="EMBL" id="PZQ50957.1"/>
    </source>
</evidence>
<name>A0A2W5Q142_9SPHN</name>
<dbReference type="Pfam" id="PF05721">
    <property type="entry name" value="PhyH"/>
    <property type="match status" value="1"/>
</dbReference>
<dbReference type="Gene3D" id="2.60.120.620">
    <property type="entry name" value="q2cbj1_9rhob like domain"/>
    <property type="match status" value="1"/>
</dbReference>
<gene>
    <name evidence="1" type="ORF">DI555_22015</name>
</gene>
<sequence length="202" mass="21887">MLGIIEQALAKWPDGRAGLRISGDPELAEILGQQGPIGAAVSHAGGAGMKPVRAVLFDKSDRADWSLGWHQDRTIAVIDRCDTPGFGPWTVKQGIQHVEPPFALIEAMLTVRIHLDPVDADNAPLLVARGSHRLGRVPVERVEQIVAQARVHICLAEAGDLWLYRTPILHASHAARPGRRRRVLQVDYAAGGLPAGLEWLGI</sequence>
<keyword evidence="1" id="KW-0560">Oxidoreductase</keyword>
<dbReference type="GO" id="GO:0016706">
    <property type="term" value="F:2-oxoglutarate-dependent dioxygenase activity"/>
    <property type="evidence" value="ECO:0007669"/>
    <property type="project" value="UniProtKB-ARBA"/>
</dbReference>
<evidence type="ECO:0000313" key="2">
    <source>
        <dbReference type="Proteomes" id="UP000249082"/>
    </source>
</evidence>
<protein>
    <submittedName>
        <fullName evidence="1">Phytanoyl-CoA dioxygenase</fullName>
    </submittedName>
</protein>
<dbReference type="EMBL" id="QFPX01000031">
    <property type="protein sequence ID" value="PZQ50957.1"/>
    <property type="molecule type" value="Genomic_DNA"/>
</dbReference>